<gene>
    <name evidence="5" type="ORF">CPT_Scapp_050</name>
</gene>
<dbReference type="InterPro" id="IPR011856">
    <property type="entry name" value="tRNA_endonuc-like_dom_sf"/>
</dbReference>
<dbReference type="SMART" id="SM00990">
    <property type="entry name" value="VRR_NUC"/>
    <property type="match status" value="1"/>
</dbReference>
<reference evidence="6" key="1">
    <citation type="submission" date="2018-06" db="EMBL/GenBank/DDBJ databases">
        <title>Complete genome of Serratia marcescens Siphophage Scapp.</title>
        <authorList>
            <person name="Koehler B.T."/>
            <person name="Bonasera R."/>
            <person name="Liu M."/>
            <person name="Kongari R."/>
        </authorList>
    </citation>
    <scope>NUCLEOTIDE SEQUENCE [LARGE SCALE GENOMIC DNA]</scope>
</reference>
<dbReference type="Gene3D" id="3.40.1350.10">
    <property type="match status" value="1"/>
</dbReference>
<dbReference type="GO" id="GO:0003676">
    <property type="term" value="F:nucleic acid binding"/>
    <property type="evidence" value="ECO:0007669"/>
    <property type="project" value="InterPro"/>
</dbReference>
<keyword evidence="5" id="KW-0255">Endonuclease</keyword>
<comment type="cofactor">
    <cofactor evidence="1">
        <name>Mg(2+)</name>
        <dbReference type="ChEBI" id="CHEBI:18420"/>
    </cofactor>
</comment>
<keyword evidence="2" id="KW-0540">Nuclease</keyword>
<protein>
    <submittedName>
        <fullName evidence="5">Putative endonuclease</fullName>
    </submittedName>
</protein>
<feature type="domain" description="VRR-NUC" evidence="4">
    <location>
        <begin position="1"/>
        <end position="81"/>
    </location>
</feature>
<dbReference type="GO" id="GO:0016788">
    <property type="term" value="F:hydrolase activity, acting on ester bonds"/>
    <property type="evidence" value="ECO:0007669"/>
    <property type="project" value="InterPro"/>
</dbReference>
<keyword evidence="3" id="KW-0378">Hydrolase</keyword>
<sequence>MKESKVEKHFKKEWKAIGGLSRKWVSPGVIGVADQLAFHQYPIFYLVELKAPGKVPRESQLREAARVEKLGYTYVVLDTIPKVDRFIRKVKRRVAKLQKAC</sequence>
<dbReference type="EMBL" id="MH553517">
    <property type="protein sequence ID" value="AXH50979.1"/>
    <property type="molecule type" value="Genomic_DNA"/>
</dbReference>
<evidence type="ECO:0000259" key="4">
    <source>
        <dbReference type="SMART" id="SM00990"/>
    </source>
</evidence>
<proteinExistence type="predicted"/>
<dbReference type="GO" id="GO:0004519">
    <property type="term" value="F:endonuclease activity"/>
    <property type="evidence" value="ECO:0007669"/>
    <property type="project" value="UniProtKB-KW"/>
</dbReference>
<evidence type="ECO:0000313" key="6">
    <source>
        <dbReference type="Proteomes" id="UP000260583"/>
    </source>
</evidence>
<name>A0A345L6S7_9CAUD</name>
<evidence type="ECO:0000313" key="5">
    <source>
        <dbReference type="EMBL" id="AXH50979.1"/>
    </source>
</evidence>
<organism evidence="5 6">
    <name type="scientific">Serratia phage Scapp</name>
    <dbReference type="NCBI Taxonomy" id="2282409"/>
    <lineage>
        <taxon>Viruses</taxon>
        <taxon>Duplodnaviria</taxon>
        <taxon>Heunggongvirae</taxon>
        <taxon>Uroviricota</taxon>
        <taxon>Caudoviricetes</taxon>
        <taxon>Scappvirus</taxon>
        <taxon>Scappvirus scapp</taxon>
    </lineage>
</organism>
<evidence type="ECO:0000256" key="1">
    <source>
        <dbReference type="ARBA" id="ARBA00001946"/>
    </source>
</evidence>
<dbReference type="Proteomes" id="UP000260583">
    <property type="component" value="Segment"/>
</dbReference>
<dbReference type="InterPro" id="IPR014883">
    <property type="entry name" value="VRR_NUC"/>
</dbReference>
<evidence type="ECO:0000256" key="2">
    <source>
        <dbReference type="ARBA" id="ARBA00022722"/>
    </source>
</evidence>
<keyword evidence="6" id="KW-1185">Reference proteome</keyword>
<accession>A0A345L6S7</accession>
<evidence type="ECO:0000256" key="3">
    <source>
        <dbReference type="ARBA" id="ARBA00022801"/>
    </source>
</evidence>